<protein>
    <submittedName>
        <fullName evidence="1">Uncharacterized protein</fullName>
    </submittedName>
</protein>
<gene>
    <name evidence="1" type="ORF">LTS18_004079</name>
</gene>
<evidence type="ECO:0000313" key="1">
    <source>
        <dbReference type="EMBL" id="KAK3079711.1"/>
    </source>
</evidence>
<dbReference type="EMBL" id="JAWDJW010000963">
    <property type="protein sequence ID" value="KAK3079711.1"/>
    <property type="molecule type" value="Genomic_DNA"/>
</dbReference>
<comment type="caution">
    <text evidence="1">The sequence shown here is derived from an EMBL/GenBank/DDBJ whole genome shotgun (WGS) entry which is preliminary data.</text>
</comment>
<keyword evidence="2" id="KW-1185">Reference proteome</keyword>
<proteinExistence type="predicted"/>
<sequence length="263" mass="29501">MFIAIPSLDKNFTSTLFVPASHFEDLDAHPKKLVPYFQEHFPGVVPDLISEEDLKNQYKTNPHLPLISIKCTPYHYDSSVVILGDAAHAMVPFYGQGMNAGLEDVRVLYEHLDTHVPQVISSNEDRTKARAAALQAYTTERHPDAVTINDLALRNFKEMNHDVTSPLYRLRKTIEETLNDRFPGLEWATQYSRTLILHLPLLPHPVLGPHQLLLTPAPNDPNDHSDQKHRGENTRDYDARDRAGAQAATLLAAAAAATLLLFC</sequence>
<accession>A0ACC3DSQ7</accession>
<reference evidence="1" key="1">
    <citation type="submission" date="2024-09" db="EMBL/GenBank/DDBJ databases">
        <title>Black Yeasts Isolated from many extreme environments.</title>
        <authorList>
            <person name="Coleine C."/>
            <person name="Stajich J.E."/>
            <person name="Selbmann L."/>
        </authorList>
    </citation>
    <scope>NUCLEOTIDE SEQUENCE</scope>
    <source>
        <strain evidence="1">CCFEE 5737</strain>
    </source>
</reference>
<evidence type="ECO:0000313" key="2">
    <source>
        <dbReference type="Proteomes" id="UP001186974"/>
    </source>
</evidence>
<name>A0ACC3DSQ7_9PEZI</name>
<dbReference type="Proteomes" id="UP001186974">
    <property type="component" value="Unassembled WGS sequence"/>
</dbReference>
<organism evidence="1 2">
    <name type="scientific">Coniosporium uncinatum</name>
    <dbReference type="NCBI Taxonomy" id="93489"/>
    <lineage>
        <taxon>Eukaryota</taxon>
        <taxon>Fungi</taxon>
        <taxon>Dikarya</taxon>
        <taxon>Ascomycota</taxon>
        <taxon>Pezizomycotina</taxon>
        <taxon>Dothideomycetes</taxon>
        <taxon>Dothideomycetes incertae sedis</taxon>
        <taxon>Coniosporium</taxon>
    </lineage>
</organism>